<evidence type="ECO:0000256" key="10">
    <source>
        <dbReference type="ARBA" id="ARBA00023303"/>
    </source>
</evidence>
<keyword evidence="10 13" id="KW-0407">Ion channel</keyword>
<dbReference type="InterPro" id="IPR041647">
    <property type="entry name" value="IRK_C"/>
</dbReference>
<evidence type="ECO:0000259" key="15">
    <source>
        <dbReference type="Pfam" id="PF01007"/>
    </source>
</evidence>
<dbReference type="Gene3D" id="1.10.287.70">
    <property type="match status" value="1"/>
</dbReference>
<keyword evidence="4 13" id="KW-0812">Transmembrane</keyword>
<keyword evidence="6 13" id="KW-0630">Potassium</keyword>
<dbReference type="InterPro" id="IPR014756">
    <property type="entry name" value="Ig_E-set"/>
</dbReference>
<evidence type="ECO:0000256" key="1">
    <source>
        <dbReference type="ARBA" id="ARBA00004141"/>
    </source>
</evidence>
<dbReference type="InterPro" id="IPR016449">
    <property type="entry name" value="K_chnl_inward-rec_Kir"/>
</dbReference>
<evidence type="ECO:0000256" key="8">
    <source>
        <dbReference type="ARBA" id="ARBA00023065"/>
    </source>
</evidence>
<comment type="catalytic activity">
    <reaction evidence="11">
        <text>K(+)(in) = K(+)(out)</text>
        <dbReference type="Rhea" id="RHEA:29463"/>
        <dbReference type="ChEBI" id="CHEBI:29103"/>
    </reaction>
</comment>
<dbReference type="OMA" id="CVFEVRS"/>
<evidence type="ECO:0000256" key="13">
    <source>
        <dbReference type="RuleBase" id="RU003822"/>
    </source>
</evidence>
<dbReference type="GO" id="GO:0034765">
    <property type="term" value="P:regulation of monoatomic ion transmembrane transport"/>
    <property type="evidence" value="ECO:0007669"/>
    <property type="project" value="TreeGrafter"/>
</dbReference>
<dbReference type="EMBL" id="BFAA01003835">
    <property type="protein sequence ID" value="GCB61826.1"/>
    <property type="molecule type" value="Genomic_DNA"/>
</dbReference>
<dbReference type="FunFam" id="1.10.287.70:FF:000019">
    <property type="entry name" value="G protein-activated inward rectifier potassium channel 1"/>
    <property type="match status" value="1"/>
</dbReference>
<dbReference type="InterPro" id="IPR013518">
    <property type="entry name" value="K_chnl_inward-rec_Kir_cyto"/>
</dbReference>
<dbReference type="GO" id="GO:0005886">
    <property type="term" value="C:plasma membrane"/>
    <property type="evidence" value="ECO:0007669"/>
    <property type="project" value="TreeGrafter"/>
</dbReference>
<dbReference type="FunFam" id="2.60.40.1400:FF:000003">
    <property type="entry name" value="Potassium voltage-gated channel subfamily J member 16"/>
    <property type="match status" value="1"/>
</dbReference>
<feature type="domain" description="Potassium channel inwardly rectifying transmembrane" evidence="15">
    <location>
        <begin position="40"/>
        <end position="177"/>
    </location>
</feature>
<feature type="domain" description="Inward rectifier potassium channel C-terminal" evidence="16">
    <location>
        <begin position="185"/>
        <end position="350"/>
    </location>
</feature>
<keyword evidence="9 14" id="KW-0472">Membrane</keyword>
<evidence type="ECO:0000256" key="7">
    <source>
        <dbReference type="ARBA" id="ARBA00022989"/>
    </source>
</evidence>
<evidence type="ECO:0000256" key="6">
    <source>
        <dbReference type="ARBA" id="ARBA00022958"/>
    </source>
</evidence>
<dbReference type="GO" id="GO:0005242">
    <property type="term" value="F:inward rectifier potassium channel activity"/>
    <property type="evidence" value="ECO:0007669"/>
    <property type="project" value="InterPro"/>
</dbReference>
<feature type="site" description="Role in the control of polyamine-mediated channel gating and in the blocking by intracellular magnesium" evidence="12">
    <location>
        <position position="164"/>
    </location>
</feature>
<dbReference type="GO" id="GO:0034702">
    <property type="term" value="C:monoatomic ion channel complex"/>
    <property type="evidence" value="ECO:0007669"/>
    <property type="project" value="UniProtKB-KW"/>
</dbReference>
<dbReference type="Proteomes" id="UP000288216">
    <property type="component" value="Unassembled WGS sequence"/>
</dbReference>
<keyword evidence="8 13" id="KW-0406">Ion transport</keyword>
<evidence type="ECO:0000313" key="18">
    <source>
        <dbReference type="Proteomes" id="UP000288216"/>
    </source>
</evidence>
<evidence type="ECO:0000256" key="3">
    <source>
        <dbReference type="ARBA" id="ARBA00022538"/>
    </source>
</evidence>
<evidence type="ECO:0000256" key="12">
    <source>
        <dbReference type="PIRSR" id="PIRSR005465-1"/>
    </source>
</evidence>
<keyword evidence="3 13" id="KW-0633">Potassium transport</keyword>
<dbReference type="SUPFAM" id="SSF81296">
    <property type="entry name" value="E set domains"/>
    <property type="match status" value="1"/>
</dbReference>
<keyword evidence="2 13" id="KW-0813">Transport</keyword>
<dbReference type="PANTHER" id="PTHR11767">
    <property type="entry name" value="INWARD RECTIFIER POTASSIUM CHANNEL"/>
    <property type="match status" value="1"/>
</dbReference>
<dbReference type="Pfam" id="PF01007">
    <property type="entry name" value="IRK"/>
    <property type="match status" value="1"/>
</dbReference>
<evidence type="ECO:0000256" key="5">
    <source>
        <dbReference type="ARBA" id="ARBA00022882"/>
    </source>
</evidence>
<evidence type="ECO:0000256" key="9">
    <source>
        <dbReference type="ARBA" id="ARBA00023136"/>
    </source>
</evidence>
<feature type="transmembrane region" description="Helical" evidence="14">
    <location>
        <begin position="76"/>
        <end position="96"/>
    </location>
</feature>
<evidence type="ECO:0000256" key="2">
    <source>
        <dbReference type="ARBA" id="ARBA00022448"/>
    </source>
</evidence>
<gene>
    <name evidence="17" type="ORF">scyTo_0009405</name>
</gene>
<evidence type="ECO:0000313" key="17">
    <source>
        <dbReference type="EMBL" id="GCB61826.1"/>
    </source>
</evidence>
<keyword evidence="5 13" id="KW-0851">Voltage-gated channel</keyword>
<comment type="similarity">
    <text evidence="13">Belongs to the inward rectifier-type potassium channel (TC 1.A.2.1) family.</text>
</comment>
<protein>
    <recommendedName>
        <fullName evidence="19">Inward rectifier potassium channel 16</fullName>
    </recommendedName>
</protein>
<reference evidence="17 18" key="1">
    <citation type="journal article" date="2018" name="Nat. Ecol. Evol.">
        <title>Shark genomes provide insights into elasmobranch evolution and the origin of vertebrates.</title>
        <authorList>
            <person name="Hara Y"/>
            <person name="Yamaguchi K"/>
            <person name="Onimaru K"/>
            <person name="Kadota M"/>
            <person name="Koyanagi M"/>
            <person name="Keeley SD"/>
            <person name="Tatsumi K"/>
            <person name="Tanaka K"/>
            <person name="Motone F"/>
            <person name="Kageyama Y"/>
            <person name="Nozu R"/>
            <person name="Adachi N"/>
            <person name="Nishimura O"/>
            <person name="Nakagawa R"/>
            <person name="Tanegashima C"/>
            <person name="Kiyatake I"/>
            <person name="Matsumoto R"/>
            <person name="Murakumo K"/>
            <person name="Nishida K"/>
            <person name="Terakita A"/>
            <person name="Kuratani S"/>
            <person name="Sato K"/>
            <person name="Hyodo S Kuraku.S."/>
        </authorList>
    </citation>
    <scope>NUCLEOTIDE SEQUENCE [LARGE SCALE GENOMIC DNA]</scope>
</reference>
<accession>A0A401NLT1</accession>
<dbReference type="SUPFAM" id="SSF81324">
    <property type="entry name" value="Voltage-gated potassium channels"/>
    <property type="match status" value="1"/>
</dbReference>
<feature type="transmembrane region" description="Helical" evidence="14">
    <location>
        <begin position="153"/>
        <end position="173"/>
    </location>
</feature>
<dbReference type="OrthoDB" id="273257at2759"/>
<proteinExistence type="inferred from homology"/>
<dbReference type="AlphaFoldDB" id="A0A401NLT1"/>
<dbReference type="PIRSF" id="PIRSF005465">
    <property type="entry name" value="GIRK_kir"/>
    <property type="match status" value="1"/>
</dbReference>
<dbReference type="GO" id="GO:1990573">
    <property type="term" value="P:potassium ion import across plasma membrane"/>
    <property type="evidence" value="ECO:0007669"/>
    <property type="project" value="TreeGrafter"/>
</dbReference>
<evidence type="ECO:0000259" key="16">
    <source>
        <dbReference type="Pfam" id="PF17655"/>
    </source>
</evidence>
<comment type="caution">
    <text evidence="17">The sequence shown here is derived from an EMBL/GenBank/DDBJ whole genome shotgun (WGS) entry which is preliminary data.</text>
</comment>
<dbReference type="Pfam" id="PF17655">
    <property type="entry name" value="IRK_C"/>
    <property type="match status" value="1"/>
</dbReference>
<evidence type="ECO:0000256" key="4">
    <source>
        <dbReference type="ARBA" id="ARBA00022692"/>
    </source>
</evidence>
<name>A0A401NLT1_SCYTO</name>
<dbReference type="PRINTS" id="PR01320">
    <property type="entry name" value="KIRCHANNEL"/>
</dbReference>
<evidence type="ECO:0000256" key="11">
    <source>
        <dbReference type="ARBA" id="ARBA00034430"/>
    </source>
</evidence>
<keyword evidence="18" id="KW-1185">Reference proteome</keyword>
<evidence type="ECO:0000256" key="14">
    <source>
        <dbReference type="SAM" id="Phobius"/>
    </source>
</evidence>
<dbReference type="STRING" id="75743.A0A401NLT1"/>
<dbReference type="InterPro" id="IPR040445">
    <property type="entry name" value="Kir_TM"/>
</dbReference>
<evidence type="ECO:0008006" key="19">
    <source>
        <dbReference type="Google" id="ProtNLM"/>
    </source>
</evidence>
<sequence length="405" mass="47179">MNFINLNYQTVSSEEDRRRLFKNGCYMQVNKRRYRKRFLRKDGNCNIHFKRTFGEWESYFSDIFTTLIDLKWRQMFLIFSLSYILSWLFFGFVYWVTAVIHGDLQTEEEDRTPCVVEVHSFTAAFLFSIETQTTIGYGSRCVTEECPFAVSMVTFQSVISCLINTFFIGVVVAKMSKARKRAQTIRFSNNAVIAVRNGKLCMMWRIGDFRESHIIEGTVRAELLQFKEYDDNKLSMEHQDLHIGIGNIILISPVIIVHEINEDSPLYDLSKKDLAEGDFEVIVTFVYSEDSTGNTHQSRSSYTPLEILWGHRFNEVLKDKPSYYKVNYSQFHKSQEVTTPECSAKALYSMQEHSINVLTVAGLDSEDGKCKSTVIPSHNEEQREEQYVYQKSEFVFRSLSMESEL</sequence>
<keyword evidence="7 14" id="KW-1133">Transmembrane helix</keyword>
<dbReference type="Gene3D" id="2.60.40.1400">
    <property type="entry name" value="G protein-activated inward rectifier potassium channel 1"/>
    <property type="match status" value="1"/>
</dbReference>
<dbReference type="PANTHER" id="PTHR11767:SF24">
    <property type="entry name" value="INWARD RECTIFIER POTASSIUM CHANNEL 16"/>
    <property type="match status" value="1"/>
</dbReference>
<comment type="subcellular location">
    <subcellularLocation>
        <location evidence="1 13">Membrane</location>
        <topology evidence="1 13">Multi-pass membrane protein</topology>
    </subcellularLocation>
</comment>
<organism evidence="17 18">
    <name type="scientific">Scyliorhinus torazame</name>
    <name type="common">Cloudy catshark</name>
    <name type="synonym">Catulus torazame</name>
    <dbReference type="NCBI Taxonomy" id="75743"/>
    <lineage>
        <taxon>Eukaryota</taxon>
        <taxon>Metazoa</taxon>
        <taxon>Chordata</taxon>
        <taxon>Craniata</taxon>
        <taxon>Vertebrata</taxon>
        <taxon>Chondrichthyes</taxon>
        <taxon>Elasmobranchii</taxon>
        <taxon>Galeomorphii</taxon>
        <taxon>Galeoidea</taxon>
        <taxon>Carcharhiniformes</taxon>
        <taxon>Scyliorhinidae</taxon>
        <taxon>Scyliorhinus</taxon>
    </lineage>
</organism>